<keyword evidence="7" id="KW-1185">Reference proteome</keyword>
<accession>B4QJ63</accession>
<evidence type="ECO:0000313" key="7">
    <source>
        <dbReference type="Proteomes" id="UP000000304"/>
    </source>
</evidence>
<dbReference type="PhylomeDB" id="B4QJ63"/>
<comment type="subcellular location">
    <subcellularLocation>
        <location evidence="1">Mitochondrion intermembrane space</location>
    </subcellularLocation>
</comment>
<evidence type="ECO:0000256" key="5">
    <source>
        <dbReference type="ARBA" id="ARBA00039509"/>
    </source>
</evidence>
<dbReference type="EMBL" id="CM000363">
    <property type="protein sequence ID" value="EDX11280.1"/>
    <property type="molecule type" value="Genomic_DNA"/>
</dbReference>
<comment type="similarity">
    <text evidence="4">Belongs to the CHCHD7 family.</text>
</comment>
<organism evidence="6 7">
    <name type="scientific">Drosophila simulans</name>
    <name type="common">Fruit fly</name>
    <dbReference type="NCBI Taxonomy" id="7240"/>
    <lineage>
        <taxon>Eukaryota</taxon>
        <taxon>Metazoa</taxon>
        <taxon>Ecdysozoa</taxon>
        <taxon>Arthropoda</taxon>
        <taxon>Hexapoda</taxon>
        <taxon>Insecta</taxon>
        <taxon>Pterygota</taxon>
        <taxon>Neoptera</taxon>
        <taxon>Endopterygota</taxon>
        <taxon>Diptera</taxon>
        <taxon>Brachycera</taxon>
        <taxon>Muscomorpha</taxon>
        <taxon>Ephydroidea</taxon>
        <taxon>Drosophilidae</taxon>
        <taxon>Drosophila</taxon>
        <taxon>Sophophora</taxon>
    </lineage>
</organism>
<keyword evidence="3" id="KW-1015">Disulfide bond</keyword>
<dbReference type="InterPro" id="IPR048280">
    <property type="entry name" value="COX6B-like"/>
</dbReference>
<dbReference type="Pfam" id="PF02297">
    <property type="entry name" value="COX6B"/>
    <property type="match status" value="1"/>
</dbReference>
<evidence type="ECO:0000256" key="1">
    <source>
        <dbReference type="ARBA" id="ARBA00004569"/>
    </source>
</evidence>
<protein>
    <recommendedName>
        <fullName evidence="5">Coiled-coil-helix-coiled-coil-helix domain-containing protein 7</fullName>
    </recommendedName>
</protein>
<dbReference type="HOGENOM" id="CLU_175044_0_0_1"/>
<dbReference type="STRING" id="7240.B4QJ63"/>
<evidence type="ECO:0000256" key="2">
    <source>
        <dbReference type="ARBA" id="ARBA00023128"/>
    </source>
</evidence>
<gene>
    <name evidence="6" type="primary">Dsim\GD14905</name>
    <name evidence="6" type="ORF">Dsim_GD14905</name>
</gene>
<evidence type="ECO:0000313" key="6">
    <source>
        <dbReference type="EMBL" id="EDX11280.1"/>
    </source>
</evidence>
<evidence type="ECO:0000256" key="4">
    <source>
        <dbReference type="ARBA" id="ARBA00038205"/>
    </source>
</evidence>
<dbReference type="PANTHER" id="PTHR46811">
    <property type="entry name" value="COILED-COIL-HELIX-COILED-COIL-HELIX DOMAIN-CONTAINING PROTEIN 7"/>
    <property type="match status" value="1"/>
</dbReference>
<name>B4QJ63_DROSI</name>
<dbReference type="OMA" id="QELSYKC"/>
<dbReference type="InterPro" id="IPR009069">
    <property type="entry name" value="Cys_alpha_HP_mot_SF"/>
</dbReference>
<dbReference type="InterPro" id="IPR051040">
    <property type="entry name" value="COX23"/>
</dbReference>
<proteinExistence type="inferred from homology"/>
<dbReference type="PANTHER" id="PTHR46811:SF1">
    <property type="entry name" value="COILED-COIL-HELIX-COILED-COIL-HELIX DOMAIN-CONTAINING PROTEIN 7"/>
    <property type="match status" value="1"/>
</dbReference>
<dbReference type="AlphaFoldDB" id="B4QJ63"/>
<dbReference type="SUPFAM" id="SSF47072">
    <property type="entry name" value="Cysteine alpha-hairpin motif"/>
    <property type="match status" value="1"/>
</dbReference>
<reference evidence="6 7" key="1">
    <citation type="journal article" date="2007" name="Nature">
        <title>Evolution of genes and genomes on the Drosophila phylogeny.</title>
        <authorList>
            <consortium name="Drosophila 12 Genomes Consortium"/>
            <person name="Clark A.G."/>
            <person name="Eisen M.B."/>
            <person name="Smith D.R."/>
            <person name="Bergman C.M."/>
            <person name="Oliver B."/>
            <person name="Markow T.A."/>
            <person name="Kaufman T.C."/>
            <person name="Kellis M."/>
            <person name="Gelbart W."/>
            <person name="Iyer V.N."/>
            <person name="Pollard D.A."/>
            <person name="Sackton T.B."/>
            <person name="Larracuente A.M."/>
            <person name="Singh N.D."/>
            <person name="Abad J.P."/>
            <person name="Abt D.N."/>
            <person name="Adryan B."/>
            <person name="Aguade M."/>
            <person name="Akashi H."/>
            <person name="Anderson W.W."/>
            <person name="Aquadro C.F."/>
            <person name="Ardell D.H."/>
            <person name="Arguello R."/>
            <person name="Artieri C.G."/>
            <person name="Barbash D.A."/>
            <person name="Barker D."/>
            <person name="Barsanti P."/>
            <person name="Batterham P."/>
            <person name="Batzoglou S."/>
            <person name="Begun D."/>
            <person name="Bhutkar A."/>
            <person name="Blanco E."/>
            <person name="Bosak S.A."/>
            <person name="Bradley R.K."/>
            <person name="Brand A.D."/>
            <person name="Brent M.R."/>
            <person name="Brooks A.N."/>
            <person name="Brown R.H."/>
            <person name="Butlin R.K."/>
            <person name="Caggese C."/>
            <person name="Calvi B.R."/>
            <person name="Bernardo de Carvalho A."/>
            <person name="Caspi A."/>
            <person name="Castrezana S."/>
            <person name="Celniker S.E."/>
            <person name="Chang J.L."/>
            <person name="Chapple C."/>
            <person name="Chatterji S."/>
            <person name="Chinwalla A."/>
            <person name="Civetta A."/>
            <person name="Clifton S.W."/>
            <person name="Comeron J.M."/>
            <person name="Costello J.C."/>
            <person name="Coyne J.A."/>
            <person name="Daub J."/>
            <person name="David R.G."/>
            <person name="Delcher A.L."/>
            <person name="Delehaunty K."/>
            <person name="Do C.B."/>
            <person name="Ebling H."/>
            <person name="Edwards K."/>
            <person name="Eickbush T."/>
            <person name="Evans J.D."/>
            <person name="Filipski A."/>
            <person name="Findeiss S."/>
            <person name="Freyhult E."/>
            <person name="Fulton L."/>
            <person name="Fulton R."/>
            <person name="Garcia A.C."/>
            <person name="Gardiner A."/>
            <person name="Garfield D.A."/>
            <person name="Garvin B.E."/>
            <person name="Gibson G."/>
            <person name="Gilbert D."/>
            <person name="Gnerre S."/>
            <person name="Godfrey J."/>
            <person name="Good R."/>
            <person name="Gotea V."/>
            <person name="Gravely B."/>
            <person name="Greenberg A.J."/>
            <person name="Griffiths-Jones S."/>
            <person name="Gross S."/>
            <person name="Guigo R."/>
            <person name="Gustafson E.A."/>
            <person name="Haerty W."/>
            <person name="Hahn M.W."/>
            <person name="Halligan D.L."/>
            <person name="Halpern A.L."/>
            <person name="Halter G.M."/>
            <person name="Han M.V."/>
            <person name="Heger A."/>
            <person name="Hillier L."/>
            <person name="Hinrichs A.S."/>
            <person name="Holmes I."/>
            <person name="Hoskins R.A."/>
            <person name="Hubisz M.J."/>
            <person name="Hultmark D."/>
            <person name="Huntley M.A."/>
            <person name="Jaffe D.B."/>
            <person name="Jagadeeshan S."/>
            <person name="Jeck W.R."/>
            <person name="Johnson J."/>
            <person name="Jones C.D."/>
            <person name="Jordan W.C."/>
            <person name="Karpen G.H."/>
            <person name="Kataoka E."/>
            <person name="Keightley P.D."/>
            <person name="Kheradpour P."/>
            <person name="Kirkness E.F."/>
            <person name="Koerich L.B."/>
            <person name="Kristiansen K."/>
            <person name="Kudrna D."/>
            <person name="Kulathinal R.J."/>
            <person name="Kumar S."/>
            <person name="Kwok R."/>
            <person name="Lander E."/>
            <person name="Langley C.H."/>
            <person name="Lapoint R."/>
            <person name="Lazzaro B.P."/>
            <person name="Lee S.J."/>
            <person name="Levesque L."/>
            <person name="Li R."/>
            <person name="Lin C.F."/>
            <person name="Lin M.F."/>
            <person name="Lindblad-Toh K."/>
            <person name="Llopart A."/>
            <person name="Long M."/>
            <person name="Low L."/>
            <person name="Lozovsky E."/>
            <person name="Lu J."/>
            <person name="Luo M."/>
            <person name="Machado C.A."/>
            <person name="Makalowski W."/>
            <person name="Marzo M."/>
            <person name="Matsuda M."/>
            <person name="Matzkin L."/>
            <person name="McAllister B."/>
            <person name="McBride C.S."/>
            <person name="McKernan B."/>
            <person name="McKernan K."/>
            <person name="Mendez-Lago M."/>
            <person name="Minx P."/>
            <person name="Mollenhauer M.U."/>
            <person name="Montooth K."/>
            <person name="Mount S.M."/>
            <person name="Mu X."/>
            <person name="Myers E."/>
            <person name="Negre B."/>
            <person name="Newfeld S."/>
            <person name="Nielsen R."/>
            <person name="Noor M.A."/>
            <person name="O'Grady P."/>
            <person name="Pachter L."/>
            <person name="Papaceit M."/>
            <person name="Parisi M.J."/>
            <person name="Parisi M."/>
            <person name="Parts L."/>
            <person name="Pedersen J.S."/>
            <person name="Pesole G."/>
            <person name="Phillippy A.M."/>
            <person name="Ponting C.P."/>
            <person name="Pop M."/>
            <person name="Porcelli D."/>
            <person name="Powell J.R."/>
            <person name="Prohaska S."/>
            <person name="Pruitt K."/>
            <person name="Puig M."/>
            <person name="Quesneville H."/>
            <person name="Ram K.R."/>
            <person name="Rand D."/>
            <person name="Rasmussen M.D."/>
            <person name="Reed L.K."/>
            <person name="Reenan R."/>
            <person name="Reily A."/>
            <person name="Remington K.A."/>
            <person name="Rieger T.T."/>
            <person name="Ritchie M.G."/>
            <person name="Robin C."/>
            <person name="Rogers Y.H."/>
            <person name="Rohde C."/>
            <person name="Rozas J."/>
            <person name="Rubenfield M.J."/>
            <person name="Ruiz A."/>
            <person name="Russo S."/>
            <person name="Salzberg S.L."/>
            <person name="Sanchez-Gracia A."/>
            <person name="Saranga D.J."/>
            <person name="Sato H."/>
            <person name="Schaeffer S.W."/>
            <person name="Schatz M.C."/>
            <person name="Schlenke T."/>
            <person name="Schwartz R."/>
            <person name="Segarra C."/>
            <person name="Singh R.S."/>
            <person name="Sirot L."/>
            <person name="Sirota M."/>
            <person name="Sisneros N.B."/>
            <person name="Smith C.D."/>
            <person name="Smith T.F."/>
            <person name="Spieth J."/>
            <person name="Stage D.E."/>
            <person name="Stark A."/>
            <person name="Stephan W."/>
            <person name="Strausberg R.L."/>
            <person name="Strempel S."/>
            <person name="Sturgill D."/>
            <person name="Sutton G."/>
            <person name="Sutton G.G."/>
            <person name="Tao W."/>
            <person name="Teichmann S."/>
            <person name="Tobari Y.N."/>
            <person name="Tomimura Y."/>
            <person name="Tsolas J.M."/>
            <person name="Valente V.L."/>
            <person name="Venter E."/>
            <person name="Venter J.C."/>
            <person name="Vicario S."/>
            <person name="Vieira F.G."/>
            <person name="Vilella A.J."/>
            <person name="Villasante A."/>
            <person name="Walenz B."/>
            <person name="Wang J."/>
            <person name="Wasserman M."/>
            <person name="Watts T."/>
            <person name="Wilson D."/>
            <person name="Wilson R.K."/>
            <person name="Wing R.A."/>
            <person name="Wolfner M.F."/>
            <person name="Wong A."/>
            <person name="Wong G.K."/>
            <person name="Wu C.I."/>
            <person name="Wu G."/>
            <person name="Yamamoto D."/>
            <person name="Yang H.P."/>
            <person name="Yang S.P."/>
            <person name="Yorke J.A."/>
            <person name="Yoshida K."/>
            <person name="Zdobnov E."/>
            <person name="Zhang P."/>
            <person name="Zhang Y."/>
            <person name="Zimin A.V."/>
            <person name="Baldwin J."/>
            <person name="Abdouelleil A."/>
            <person name="Abdulkadir J."/>
            <person name="Abebe A."/>
            <person name="Abera B."/>
            <person name="Abreu J."/>
            <person name="Acer S.C."/>
            <person name="Aftuck L."/>
            <person name="Alexander A."/>
            <person name="An P."/>
            <person name="Anderson E."/>
            <person name="Anderson S."/>
            <person name="Arachi H."/>
            <person name="Azer M."/>
            <person name="Bachantsang P."/>
            <person name="Barry A."/>
            <person name="Bayul T."/>
            <person name="Berlin A."/>
            <person name="Bessette D."/>
            <person name="Bloom T."/>
            <person name="Blye J."/>
            <person name="Boguslavskiy L."/>
            <person name="Bonnet C."/>
            <person name="Boukhgalter B."/>
            <person name="Bourzgui I."/>
            <person name="Brown A."/>
            <person name="Cahill P."/>
            <person name="Channer S."/>
            <person name="Cheshatsang Y."/>
            <person name="Chuda L."/>
            <person name="Citroen M."/>
            <person name="Collymore A."/>
            <person name="Cooke P."/>
            <person name="Costello M."/>
            <person name="D'Aco K."/>
            <person name="Daza R."/>
            <person name="De Haan G."/>
            <person name="DeGray S."/>
            <person name="DeMaso C."/>
            <person name="Dhargay N."/>
            <person name="Dooley K."/>
            <person name="Dooley E."/>
            <person name="Doricent M."/>
            <person name="Dorje P."/>
            <person name="Dorjee K."/>
            <person name="Dupes A."/>
            <person name="Elong R."/>
            <person name="Falk J."/>
            <person name="Farina A."/>
            <person name="Faro S."/>
            <person name="Ferguson D."/>
            <person name="Fisher S."/>
            <person name="Foley C.D."/>
            <person name="Franke A."/>
            <person name="Friedrich D."/>
            <person name="Gadbois L."/>
            <person name="Gearin G."/>
            <person name="Gearin C.R."/>
            <person name="Giannoukos G."/>
            <person name="Goode T."/>
            <person name="Graham J."/>
            <person name="Grandbois E."/>
            <person name="Grewal S."/>
            <person name="Gyaltsen K."/>
            <person name="Hafez N."/>
            <person name="Hagos B."/>
            <person name="Hall J."/>
            <person name="Henson C."/>
            <person name="Hollinger A."/>
            <person name="Honan T."/>
            <person name="Huard M.D."/>
            <person name="Hughes L."/>
            <person name="Hurhula B."/>
            <person name="Husby M.E."/>
            <person name="Kamat A."/>
            <person name="Kanga B."/>
            <person name="Kashin S."/>
            <person name="Khazanovich D."/>
            <person name="Kisner P."/>
            <person name="Lance K."/>
            <person name="Lara M."/>
            <person name="Lee W."/>
            <person name="Lennon N."/>
            <person name="Letendre F."/>
            <person name="LeVine R."/>
            <person name="Lipovsky A."/>
            <person name="Liu X."/>
            <person name="Liu J."/>
            <person name="Liu S."/>
            <person name="Lokyitsang T."/>
            <person name="Lokyitsang Y."/>
            <person name="Lubonja R."/>
            <person name="Lui A."/>
            <person name="MacDonald P."/>
            <person name="Magnisalis V."/>
            <person name="Maru K."/>
            <person name="Matthews C."/>
            <person name="McCusker W."/>
            <person name="McDonough S."/>
            <person name="Mehta T."/>
            <person name="Meldrim J."/>
            <person name="Meneus L."/>
            <person name="Mihai O."/>
            <person name="Mihalev A."/>
            <person name="Mihova T."/>
            <person name="Mittelman R."/>
            <person name="Mlenga V."/>
            <person name="Montmayeur A."/>
            <person name="Mulrain L."/>
            <person name="Navidi A."/>
            <person name="Naylor J."/>
            <person name="Negash T."/>
            <person name="Nguyen T."/>
            <person name="Nguyen N."/>
            <person name="Nicol R."/>
            <person name="Norbu C."/>
            <person name="Norbu N."/>
            <person name="Novod N."/>
            <person name="O'Neill B."/>
            <person name="Osman S."/>
            <person name="Markiewicz E."/>
            <person name="Oyono O.L."/>
            <person name="Patti C."/>
            <person name="Phunkhang P."/>
            <person name="Pierre F."/>
            <person name="Priest M."/>
            <person name="Raghuraman S."/>
            <person name="Rege F."/>
            <person name="Reyes R."/>
            <person name="Rise C."/>
            <person name="Rogov P."/>
            <person name="Ross K."/>
            <person name="Ryan E."/>
            <person name="Settipalli S."/>
            <person name="Shea T."/>
            <person name="Sherpa N."/>
            <person name="Shi L."/>
            <person name="Shih D."/>
            <person name="Sparrow T."/>
            <person name="Spaulding J."/>
            <person name="Stalker J."/>
            <person name="Stange-Thomann N."/>
            <person name="Stavropoulos S."/>
            <person name="Stone C."/>
            <person name="Strader C."/>
            <person name="Tesfaye S."/>
            <person name="Thomson T."/>
            <person name="Thoulutsang Y."/>
            <person name="Thoulutsang D."/>
            <person name="Topham K."/>
            <person name="Topping I."/>
            <person name="Tsamla T."/>
            <person name="Vassiliev H."/>
            <person name="Vo A."/>
            <person name="Wangchuk T."/>
            <person name="Wangdi T."/>
            <person name="Weiand M."/>
            <person name="Wilkinson J."/>
            <person name="Wilson A."/>
            <person name="Yadav S."/>
            <person name="Young G."/>
            <person name="Yu Q."/>
            <person name="Zembek L."/>
            <person name="Zhong D."/>
            <person name="Zimmer A."/>
            <person name="Zwirko Z."/>
            <person name="Jaffe D.B."/>
            <person name="Alvarez P."/>
            <person name="Brockman W."/>
            <person name="Butler J."/>
            <person name="Chin C."/>
            <person name="Gnerre S."/>
            <person name="Grabherr M."/>
            <person name="Kleber M."/>
            <person name="Mauceli E."/>
            <person name="MacCallum I."/>
        </authorList>
    </citation>
    <scope>NUCLEOTIDE SEQUENCE [LARGE SCALE GENOMIC DNA]</scope>
    <source>
        <strain evidence="7">white501</strain>
    </source>
</reference>
<sequence>MPRNQNAERDIPEQELSFKCLNQNNFDRDKCEIYFANYNNCKEFWNKVKIERRAKGIAPYLPPLAERDGIKAEYMKGKPQQS</sequence>
<dbReference type="GO" id="GO:0005758">
    <property type="term" value="C:mitochondrial intermembrane space"/>
    <property type="evidence" value="ECO:0007669"/>
    <property type="project" value="UniProtKB-SubCell"/>
</dbReference>
<dbReference type="SMR" id="B4QJ63"/>
<dbReference type="GO" id="GO:0033108">
    <property type="term" value="P:mitochondrial respiratory chain complex assembly"/>
    <property type="evidence" value="ECO:0007669"/>
    <property type="project" value="TreeGrafter"/>
</dbReference>
<dbReference type="Proteomes" id="UP000000304">
    <property type="component" value="Chromosome 3L"/>
</dbReference>
<dbReference type="OrthoDB" id="9971592at2759"/>
<keyword evidence="2" id="KW-0496">Mitochondrion</keyword>
<evidence type="ECO:0000256" key="3">
    <source>
        <dbReference type="ARBA" id="ARBA00023157"/>
    </source>
</evidence>